<keyword evidence="2" id="KW-1185">Reference proteome</keyword>
<dbReference type="EMBL" id="JAWDJW010012291">
    <property type="protein sequence ID" value="KAK3044197.1"/>
    <property type="molecule type" value="Genomic_DNA"/>
</dbReference>
<accession>A0ACC3CT36</accession>
<proteinExistence type="predicted"/>
<evidence type="ECO:0000313" key="1">
    <source>
        <dbReference type="EMBL" id="KAK3044197.1"/>
    </source>
</evidence>
<reference evidence="1" key="1">
    <citation type="submission" date="2024-09" db="EMBL/GenBank/DDBJ databases">
        <title>Black Yeasts Isolated from many extreme environments.</title>
        <authorList>
            <person name="Coleine C."/>
            <person name="Stajich J.E."/>
            <person name="Selbmann L."/>
        </authorList>
    </citation>
    <scope>NUCLEOTIDE SEQUENCE</scope>
    <source>
        <strain evidence="1">CCFEE 5737</strain>
    </source>
</reference>
<dbReference type="Proteomes" id="UP001186974">
    <property type="component" value="Unassembled WGS sequence"/>
</dbReference>
<evidence type="ECO:0000313" key="2">
    <source>
        <dbReference type="Proteomes" id="UP001186974"/>
    </source>
</evidence>
<protein>
    <submittedName>
        <fullName evidence="1">Nuclear protein localization protein 4</fullName>
    </submittedName>
</protein>
<gene>
    <name evidence="1" type="primary">NPL4</name>
    <name evidence="1" type="ORF">LTS18_001915</name>
</gene>
<name>A0ACC3CT36_9PEZI</name>
<organism evidence="1 2">
    <name type="scientific">Coniosporium uncinatum</name>
    <dbReference type="NCBI Taxonomy" id="93489"/>
    <lineage>
        <taxon>Eukaryota</taxon>
        <taxon>Fungi</taxon>
        <taxon>Dikarya</taxon>
        <taxon>Ascomycota</taxon>
        <taxon>Pezizomycotina</taxon>
        <taxon>Dothideomycetes</taxon>
        <taxon>Dothideomycetes incertae sedis</taxon>
        <taxon>Coniosporium</taxon>
    </lineage>
</organism>
<feature type="non-terminal residue" evidence="1">
    <location>
        <position position="305"/>
    </location>
</feature>
<comment type="caution">
    <text evidence="1">The sequence shown here is derived from an EMBL/GenBank/DDBJ whole genome shotgun (WGS) entry which is preliminary data.</text>
</comment>
<sequence>MPYDPWNPELLEQKKIKHLSFHSYLRKLNAGKNKKDQGTSFMPPLSEEFYRVRKPCPTGHKPFPAGICSKCQPSAITLKQQEFRMVDHVEFASADIVDSFLKFYRSSGAQRIGFLYGHYEEYDLVPLGTKVVVEAIYEPPQINEQDGVSLLDWENEQDVDDAAAMCGLQRVGVMFTDLLPDDQALGTTVCRRHADSYFLSSLEVCFAARYQAQERYARKTKWSETGKFGSNFVTCVATGTEDGGIDISSYQVSNAAVEMVNADIIEPSAEPSVMLVQSEEEEAGVGRVRYVPDVFYRKINEYGLN</sequence>